<gene>
    <name evidence="2" type="primary">LOC113796530</name>
</gene>
<name>A0A6P6YD65_DERPT</name>
<dbReference type="AlphaFoldDB" id="A0A6P6YD65"/>
<keyword evidence="1" id="KW-1185">Reference proteome</keyword>
<protein>
    <submittedName>
        <fullName evidence="2">Uncharacterized protein LOC113796530</fullName>
    </submittedName>
</protein>
<accession>A0A6P6YD65</accession>
<evidence type="ECO:0000313" key="1">
    <source>
        <dbReference type="Proteomes" id="UP000515146"/>
    </source>
</evidence>
<dbReference type="KEGG" id="dpte:113796530"/>
<reference evidence="2" key="1">
    <citation type="submission" date="2025-08" db="UniProtKB">
        <authorList>
            <consortium name="RefSeq"/>
        </authorList>
    </citation>
    <scope>IDENTIFICATION</scope>
    <source>
        <strain evidence="2">Airmid</strain>
    </source>
</reference>
<sequence length="117" mass="13302">MSYKICLILQNLAANSKRELAMKKTYPGISSGWIYIPTKPIIGTLNGVQVRYQEHGQIKLAKIWSCMNTPVEFLTIMPNQILGRISSALLMSTFPKIYNTEITPIRMFMTGFNNNSR</sequence>
<proteinExistence type="predicted"/>
<dbReference type="RefSeq" id="XP_027202624.1">
    <property type="nucleotide sequence ID" value="XM_027346823.1"/>
</dbReference>
<dbReference type="InParanoid" id="A0A6P6YD65"/>
<organism evidence="1 2">
    <name type="scientific">Dermatophagoides pteronyssinus</name>
    <name type="common">European house dust mite</name>
    <dbReference type="NCBI Taxonomy" id="6956"/>
    <lineage>
        <taxon>Eukaryota</taxon>
        <taxon>Metazoa</taxon>
        <taxon>Ecdysozoa</taxon>
        <taxon>Arthropoda</taxon>
        <taxon>Chelicerata</taxon>
        <taxon>Arachnida</taxon>
        <taxon>Acari</taxon>
        <taxon>Acariformes</taxon>
        <taxon>Sarcoptiformes</taxon>
        <taxon>Astigmata</taxon>
        <taxon>Psoroptidia</taxon>
        <taxon>Analgoidea</taxon>
        <taxon>Pyroglyphidae</taxon>
        <taxon>Dermatophagoidinae</taxon>
        <taxon>Dermatophagoides</taxon>
    </lineage>
</organism>
<dbReference type="Proteomes" id="UP000515146">
    <property type="component" value="Unplaced"/>
</dbReference>
<evidence type="ECO:0000313" key="2">
    <source>
        <dbReference type="RefSeq" id="XP_027202624.1"/>
    </source>
</evidence>